<evidence type="ECO:0000256" key="1">
    <source>
        <dbReference type="SAM" id="Phobius"/>
    </source>
</evidence>
<keyword evidence="1" id="KW-1133">Transmembrane helix</keyword>
<gene>
    <name evidence="2" type="ORF">FBZ89_103309</name>
</gene>
<keyword evidence="1" id="KW-0812">Transmembrane</keyword>
<name>A0A560FM58_9PROT</name>
<proteinExistence type="predicted"/>
<feature type="transmembrane region" description="Helical" evidence="1">
    <location>
        <begin position="20"/>
        <end position="38"/>
    </location>
</feature>
<keyword evidence="1" id="KW-0472">Membrane</keyword>
<protein>
    <submittedName>
        <fullName evidence="2">Uncharacterized protein</fullName>
    </submittedName>
</protein>
<dbReference type="AlphaFoldDB" id="A0A560FM58"/>
<accession>A0A560FM58</accession>
<reference evidence="2 3" key="1">
    <citation type="submission" date="2019-06" db="EMBL/GenBank/DDBJ databases">
        <title>Genomic Encyclopedia of Type Strains, Phase IV (KMG-V): Genome sequencing to study the core and pangenomes of soil and plant-associated prokaryotes.</title>
        <authorList>
            <person name="Whitman W."/>
        </authorList>
    </citation>
    <scope>NUCLEOTIDE SEQUENCE [LARGE SCALE GENOMIC DNA]</scope>
    <source>
        <strain evidence="2 3">BR 11880</strain>
    </source>
</reference>
<evidence type="ECO:0000313" key="3">
    <source>
        <dbReference type="Proteomes" id="UP000319859"/>
    </source>
</evidence>
<comment type="caution">
    <text evidence="2">The sequence shown here is derived from an EMBL/GenBank/DDBJ whole genome shotgun (WGS) entry which is preliminary data.</text>
</comment>
<organism evidence="2 3">
    <name type="scientific">Nitrospirillum amazonense</name>
    <dbReference type="NCBI Taxonomy" id="28077"/>
    <lineage>
        <taxon>Bacteria</taxon>
        <taxon>Pseudomonadati</taxon>
        <taxon>Pseudomonadota</taxon>
        <taxon>Alphaproteobacteria</taxon>
        <taxon>Rhodospirillales</taxon>
        <taxon>Azospirillaceae</taxon>
        <taxon>Nitrospirillum</taxon>
    </lineage>
</organism>
<dbReference type="Proteomes" id="UP000319859">
    <property type="component" value="Unassembled WGS sequence"/>
</dbReference>
<sequence>MTVEQSLPSTPSPGPMVNIFAYGFAIVPLFAAALEQVLMRRPGLWSKDALQIANMASGVGYLVLAGFDRNVIRPFLDRAGRNFTVLWIFLPPAYLWRRATCLGLTRTATWLWCLGFALSIALSAALSR</sequence>
<feature type="transmembrane region" description="Helical" evidence="1">
    <location>
        <begin position="108"/>
        <end position="126"/>
    </location>
</feature>
<evidence type="ECO:0000313" key="2">
    <source>
        <dbReference type="EMBL" id="TWB22682.1"/>
    </source>
</evidence>
<dbReference type="EMBL" id="VITN01000003">
    <property type="protein sequence ID" value="TWB22682.1"/>
    <property type="molecule type" value="Genomic_DNA"/>
</dbReference>